<organism evidence="8 9">
    <name type="scientific">Natronoarchaeum mannanilyticum</name>
    <dbReference type="NCBI Taxonomy" id="926360"/>
    <lineage>
        <taxon>Archaea</taxon>
        <taxon>Methanobacteriati</taxon>
        <taxon>Methanobacteriota</taxon>
        <taxon>Stenosarchaea group</taxon>
        <taxon>Halobacteria</taxon>
        <taxon>Halobacteriales</taxon>
        <taxon>Natronoarchaeaceae</taxon>
    </lineage>
</organism>
<dbReference type="GO" id="GO:0016787">
    <property type="term" value="F:hydrolase activity"/>
    <property type="evidence" value="ECO:0007669"/>
    <property type="project" value="UniProtKB-KW"/>
</dbReference>
<evidence type="ECO:0000256" key="2">
    <source>
        <dbReference type="ARBA" id="ARBA00022553"/>
    </source>
</evidence>
<dbReference type="Proteomes" id="UP001500420">
    <property type="component" value="Unassembled WGS sequence"/>
</dbReference>
<dbReference type="PANTHER" id="PTHR42926">
    <property type="match status" value="1"/>
</dbReference>
<evidence type="ECO:0000256" key="4">
    <source>
        <dbReference type="ARBA" id="ARBA00022737"/>
    </source>
</evidence>
<evidence type="ECO:0000256" key="5">
    <source>
        <dbReference type="ARBA" id="ARBA00022777"/>
    </source>
</evidence>
<evidence type="ECO:0000256" key="6">
    <source>
        <dbReference type="ARBA" id="ARBA00022801"/>
    </source>
</evidence>
<dbReference type="GO" id="GO:0005524">
    <property type="term" value="F:ATP binding"/>
    <property type="evidence" value="ECO:0007669"/>
    <property type="project" value="InterPro"/>
</dbReference>
<evidence type="ECO:0000256" key="1">
    <source>
        <dbReference type="ARBA" id="ARBA00012513"/>
    </source>
</evidence>
<dbReference type="SUPFAM" id="SSF52540">
    <property type="entry name" value="P-loop containing nucleoside triphosphate hydrolases"/>
    <property type="match status" value="2"/>
</dbReference>
<dbReference type="InterPro" id="IPR010624">
    <property type="entry name" value="KaiC_dom"/>
</dbReference>
<dbReference type="GO" id="GO:0004674">
    <property type="term" value="F:protein serine/threonine kinase activity"/>
    <property type="evidence" value="ECO:0007669"/>
    <property type="project" value="UniProtKB-EC"/>
</dbReference>
<dbReference type="Pfam" id="PF06745">
    <property type="entry name" value="ATPase"/>
    <property type="match status" value="2"/>
</dbReference>
<dbReference type="AlphaFoldDB" id="A0AAV3T5K6"/>
<evidence type="ECO:0000259" key="7">
    <source>
        <dbReference type="PROSITE" id="PS51146"/>
    </source>
</evidence>
<sequence>MAVNGDSLCQLSSGVSGLDSLLNGGFVDERLYLVLGAPGTGKTTLGMEFLRAGLDQGETVLLIHGEESKQGHLANAAQLDIDLTEAEFFDIGPRSEFFTNSRSYDVVDPADLEDDSLIDDIHGTIDDLDPDRVLIDPITQFQYLEPTDYQFRKRIISFARFLKDRGTTVLMTKTPDAQFDEQLKSLSDGVVALEHGDEGRRIEVPKHRGVGQHDGTHGMEIRDTGCFVYPAIRPQQHSRSFAPTKLTSGIDGLDDLLGGGIEQGTVTIVSGPSGVGKTTAVTEFLESAAADGDGALAYLFEESLETFTYRSENLGIPITERRDDGALTIEAVAPSVRSPEEFAQKIRSQVESRDLDLVVIDGIQGYKTTIKGGVDDVNLRRRLHALATYLTNMNVSVLLVDQQHEVTGVPQPTSANVSYLADNIIYQQFVEIEGELQRVLGVIKKRVGNFETIPRRFTIDSDGLSVGDPMTGYHGVITGLPERSENAAKHD</sequence>
<keyword evidence="2" id="KW-0597">Phosphoprotein</keyword>
<feature type="domain" description="KaiC" evidence="7">
    <location>
        <begin position="9"/>
        <end position="242"/>
    </location>
</feature>
<dbReference type="InterPro" id="IPR030665">
    <property type="entry name" value="KaiC"/>
</dbReference>
<dbReference type="Gene3D" id="3.40.50.300">
    <property type="entry name" value="P-loop containing nucleotide triphosphate hydrolases"/>
    <property type="match status" value="2"/>
</dbReference>
<feature type="domain" description="KaiC" evidence="7">
    <location>
        <begin position="244"/>
        <end position="480"/>
    </location>
</feature>
<keyword evidence="3" id="KW-0808">Transferase</keyword>
<gene>
    <name evidence="8" type="ORF">GCM10009020_04110</name>
</gene>
<dbReference type="PRINTS" id="PR01874">
    <property type="entry name" value="DNAREPAIRADA"/>
</dbReference>
<dbReference type="InterPro" id="IPR051347">
    <property type="entry name" value="Circadian_clock_KaiC-rel"/>
</dbReference>
<dbReference type="InterPro" id="IPR003593">
    <property type="entry name" value="AAA+_ATPase"/>
</dbReference>
<evidence type="ECO:0000313" key="9">
    <source>
        <dbReference type="Proteomes" id="UP001500420"/>
    </source>
</evidence>
<evidence type="ECO:0000313" key="8">
    <source>
        <dbReference type="EMBL" id="GAA0662771.1"/>
    </source>
</evidence>
<keyword evidence="9" id="KW-1185">Reference proteome</keyword>
<dbReference type="SMART" id="SM00382">
    <property type="entry name" value="AAA"/>
    <property type="match status" value="2"/>
</dbReference>
<dbReference type="PROSITE" id="PS51146">
    <property type="entry name" value="KAIC"/>
    <property type="match status" value="2"/>
</dbReference>
<name>A0AAV3T5K6_9EURY</name>
<dbReference type="RefSeq" id="WP_343772174.1">
    <property type="nucleotide sequence ID" value="NZ_BAAADV010000001.1"/>
</dbReference>
<dbReference type="InterPro" id="IPR027417">
    <property type="entry name" value="P-loop_NTPase"/>
</dbReference>
<accession>A0AAV3T5K6</accession>
<dbReference type="InterPro" id="IPR014774">
    <property type="entry name" value="KaiC-like_dom"/>
</dbReference>
<dbReference type="EMBL" id="BAAADV010000001">
    <property type="protein sequence ID" value="GAA0662771.1"/>
    <property type="molecule type" value="Genomic_DNA"/>
</dbReference>
<evidence type="ECO:0000256" key="3">
    <source>
        <dbReference type="ARBA" id="ARBA00022679"/>
    </source>
</evidence>
<comment type="caution">
    <text evidence="8">The sequence shown here is derived from an EMBL/GenBank/DDBJ whole genome shotgun (WGS) entry which is preliminary data.</text>
</comment>
<keyword evidence="6" id="KW-0378">Hydrolase</keyword>
<dbReference type="PIRSF" id="PIRSF039117">
    <property type="entry name" value="KaiC"/>
    <property type="match status" value="1"/>
</dbReference>
<keyword evidence="4" id="KW-0677">Repeat</keyword>
<reference evidence="8 9" key="1">
    <citation type="journal article" date="2019" name="Int. J. Syst. Evol. Microbiol.">
        <title>The Global Catalogue of Microorganisms (GCM) 10K type strain sequencing project: providing services to taxonomists for standard genome sequencing and annotation.</title>
        <authorList>
            <consortium name="The Broad Institute Genomics Platform"/>
            <consortium name="The Broad Institute Genome Sequencing Center for Infectious Disease"/>
            <person name="Wu L."/>
            <person name="Ma J."/>
        </authorList>
    </citation>
    <scope>NUCLEOTIDE SEQUENCE [LARGE SCALE GENOMIC DNA]</scope>
    <source>
        <strain evidence="8 9">JCM 16328</strain>
    </source>
</reference>
<protein>
    <recommendedName>
        <fullName evidence="1">non-specific serine/threonine protein kinase</fullName>
        <ecNumber evidence="1">2.7.11.1</ecNumber>
    </recommendedName>
</protein>
<dbReference type="EC" id="2.7.11.1" evidence="1"/>
<proteinExistence type="predicted"/>
<keyword evidence="5" id="KW-0418">Kinase</keyword>
<dbReference type="PANTHER" id="PTHR42926:SF1">
    <property type="entry name" value="CIRCADIAN CLOCK OSCILLATOR PROTEIN KAIC 1"/>
    <property type="match status" value="1"/>
</dbReference>